<dbReference type="InterPro" id="IPR043504">
    <property type="entry name" value="Peptidase_S1_PA_chymotrypsin"/>
</dbReference>
<dbReference type="SUPFAM" id="SSF50494">
    <property type="entry name" value="Trypsin-like serine proteases"/>
    <property type="match status" value="1"/>
</dbReference>
<accession>A0A8J3VMP4</accession>
<evidence type="ECO:0008006" key="4">
    <source>
        <dbReference type="Google" id="ProtNLM"/>
    </source>
</evidence>
<evidence type="ECO:0000256" key="1">
    <source>
        <dbReference type="SAM" id="SignalP"/>
    </source>
</evidence>
<dbReference type="PROSITE" id="PS00134">
    <property type="entry name" value="TRYPSIN_HIS"/>
    <property type="match status" value="1"/>
</dbReference>
<evidence type="ECO:0000313" key="2">
    <source>
        <dbReference type="EMBL" id="GIH11338.1"/>
    </source>
</evidence>
<organism evidence="2 3">
    <name type="scientific">Rhizocola hellebori</name>
    <dbReference type="NCBI Taxonomy" id="1392758"/>
    <lineage>
        <taxon>Bacteria</taxon>
        <taxon>Bacillati</taxon>
        <taxon>Actinomycetota</taxon>
        <taxon>Actinomycetes</taxon>
        <taxon>Micromonosporales</taxon>
        <taxon>Micromonosporaceae</taxon>
        <taxon>Rhizocola</taxon>
    </lineage>
</organism>
<keyword evidence="1" id="KW-0732">Signal</keyword>
<dbReference type="Gene3D" id="3.30.300.50">
    <property type="match status" value="1"/>
</dbReference>
<dbReference type="InterPro" id="IPR035070">
    <property type="entry name" value="Streptogrisin_prodomain"/>
</dbReference>
<dbReference type="AlphaFoldDB" id="A0A8J3VMP4"/>
<reference evidence="2" key="1">
    <citation type="submission" date="2021-01" db="EMBL/GenBank/DDBJ databases">
        <title>Whole genome shotgun sequence of Rhizocola hellebori NBRC 109834.</title>
        <authorList>
            <person name="Komaki H."/>
            <person name="Tamura T."/>
        </authorList>
    </citation>
    <scope>NUCLEOTIDE SEQUENCE</scope>
    <source>
        <strain evidence="2">NBRC 109834</strain>
    </source>
</reference>
<evidence type="ECO:0000313" key="3">
    <source>
        <dbReference type="Proteomes" id="UP000612899"/>
    </source>
</evidence>
<keyword evidence="3" id="KW-1185">Reference proteome</keyword>
<gene>
    <name evidence="2" type="ORF">Rhe02_94050</name>
</gene>
<dbReference type="Gene3D" id="2.40.10.10">
    <property type="entry name" value="Trypsin-like serine proteases"/>
    <property type="match status" value="2"/>
</dbReference>
<dbReference type="GO" id="GO:0004252">
    <property type="term" value="F:serine-type endopeptidase activity"/>
    <property type="evidence" value="ECO:0007669"/>
    <property type="project" value="InterPro"/>
</dbReference>
<dbReference type="EMBL" id="BONY01000129">
    <property type="protein sequence ID" value="GIH11338.1"/>
    <property type="molecule type" value="Genomic_DNA"/>
</dbReference>
<dbReference type="RefSeq" id="WP_203915059.1">
    <property type="nucleotide sequence ID" value="NZ_BONY01000129.1"/>
</dbReference>
<dbReference type="GO" id="GO:0006508">
    <property type="term" value="P:proteolysis"/>
    <property type="evidence" value="ECO:0007669"/>
    <property type="project" value="InterPro"/>
</dbReference>
<dbReference type="InterPro" id="IPR018114">
    <property type="entry name" value="TRYPSIN_HIS"/>
</dbReference>
<dbReference type="InterPro" id="IPR009003">
    <property type="entry name" value="Peptidase_S1_PA"/>
</dbReference>
<name>A0A8J3VMP4_9ACTN</name>
<feature type="chain" id="PRO_5035166785" description="Serine protease" evidence="1">
    <location>
        <begin position="28"/>
        <end position="378"/>
    </location>
</feature>
<sequence length="378" mass="40670">MHVNSLARSAAVLAVLASLLAAPPATAAPSGAWETEAIVAAYQRGYPGLTESQARRAYSGQERRIRLLEQLQTQQLDSFGGSWYDPYTDTQHINTVTQPAAEEALALSAGLGLKTTTHPVTISLKELRAQATKAGATVDVINNRLNYQTQTDSAPEACTDKYNCGRPLRSGVVLWARNYGEICSLGFTARGGDRSKWAITAGHCAEATGEGVTYGHGEQPIGPIKYSRNSGEVDVARIHVQGTYWSTGGYFFNLEDANTPIEVDHAIDNRGTIQIGDAVCLSSWHSTLTESCGTITTAFGVRGMPTVNFDACSGDSGGGWYFPTTDGTRWAYGIHRGQSSSGITCHQHTLNDSVFTALPDINAWWDTTTASTLRVEER</sequence>
<dbReference type="Proteomes" id="UP000612899">
    <property type="component" value="Unassembled WGS sequence"/>
</dbReference>
<protein>
    <recommendedName>
        <fullName evidence="4">Serine protease</fullName>
    </recommendedName>
</protein>
<feature type="signal peptide" evidence="1">
    <location>
        <begin position="1"/>
        <end position="27"/>
    </location>
</feature>
<proteinExistence type="predicted"/>
<comment type="caution">
    <text evidence="2">The sequence shown here is derived from an EMBL/GenBank/DDBJ whole genome shotgun (WGS) entry which is preliminary data.</text>
</comment>